<dbReference type="Pfam" id="PF00106">
    <property type="entry name" value="adh_short"/>
    <property type="match status" value="2"/>
</dbReference>
<dbReference type="InterPro" id="IPR002347">
    <property type="entry name" value="SDR_fam"/>
</dbReference>
<proteinExistence type="inferred from homology"/>
<dbReference type="Gene3D" id="3.40.50.720">
    <property type="entry name" value="NAD(P)-binding Rossmann-like Domain"/>
    <property type="match status" value="1"/>
</dbReference>
<evidence type="ECO:0008006" key="7">
    <source>
        <dbReference type="Google" id="ProtNLM"/>
    </source>
</evidence>
<accession>A0A218VV57</accession>
<sequence>MEEYEMVSRNGKGYDKERVNIILNTSSGDKVSSSLGGPPPCGIAVTSSVRQTRFHANSPLVTDSHHAFHVLSVIHVNPTRIAKHRKKEFKGIPTQFSALVIWNPFSMAEASTFLDTRRHAVVTGANKGIGLEICRQLASKGVTVVLTSSDEKRGLEAVCKLKEEGSAAPSGEVVFHQLDVTDSASIDSLVKFVSTRFGKLDILVNNAGINGIILDFQAFTSAVERVGGWPTDEEEWKMMATQNYKLAIECLETNYFGAKRVTEALLPLLQQSSSARIVNVSSDLGFLQNIPGESIKDALGDIENLTGNQIEEILKKFLEDFQRGQLAAKGWPETISAYKLSKAAMNAYTRLLAKEFPTFLVNSVCPGFVKTDMTGNNGLLSAPQGAEGPVHLALLPEMGPSGLCFFRKEVCSF</sequence>
<dbReference type="GO" id="GO:0016020">
    <property type="term" value="C:membrane"/>
    <property type="evidence" value="ECO:0007669"/>
    <property type="project" value="TreeGrafter"/>
</dbReference>
<keyword evidence="2" id="KW-0521">NADP</keyword>
<dbReference type="InterPro" id="IPR036291">
    <property type="entry name" value="NAD(P)-bd_dom_sf"/>
</dbReference>
<evidence type="ECO:0000256" key="2">
    <source>
        <dbReference type="ARBA" id="ARBA00022857"/>
    </source>
</evidence>
<keyword evidence="3" id="KW-0560">Oxidoreductase</keyword>
<dbReference type="EMBL" id="MTKT01005815">
    <property type="protein sequence ID" value="OWM64203.1"/>
    <property type="molecule type" value="Genomic_DNA"/>
</dbReference>
<dbReference type="InterPro" id="IPR045313">
    <property type="entry name" value="CBR1-like"/>
</dbReference>
<dbReference type="PANTHER" id="PTHR43490:SF91">
    <property type="entry name" value="NAD(P)-BINDING ROSSMANN-FOLD PROTEIN"/>
    <property type="match status" value="1"/>
</dbReference>
<dbReference type="PANTHER" id="PTHR43490">
    <property type="entry name" value="(+)-NEOMENTHOL DEHYDROGENASE"/>
    <property type="match status" value="1"/>
</dbReference>
<dbReference type="SUPFAM" id="SSF51735">
    <property type="entry name" value="NAD(P)-binding Rossmann-fold domains"/>
    <property type="match status" value="1"/>
</dbReference>
<dbReference type="AlphaFoldDB" id="A0A218VV57"/>
<protein>
    <recommendedName>
        <fullName evidence="7">(+)-neomenthol dehydrogenase-like</fullName>
    </recommendedName>
</protein>
<evidence type="ECO:0000313" key="5">
    <source>
        <dbReference type="EMBL" id="OWM64203.1"/>
    </source>
</evidence>
<evidence type="ECO:0000256" key="1">
    <source>
        <dbReference type="ARBA" id="ARBA00006484"/>
    </source>
</evidence>
<comment type="caution">
    <text evidence="5">The sequence shown here is derived from an EMBL/GenBank/DDBJ whole genome shotgun (WGS) entry which is preliminary data.</text>
</comment>
<evidence type="ECO:0000313" key="6">
    <source>
        <dbReference type="Proteomes" id="UP000197138"/>
    </source>
</evidence>
<name>A0A218VV57_PUNGR</name>
<dbReference type="CDD" id="cd05324">
    <property type="entry name" value="carb_red_PTCR-like_SDR_c"/>
    <property type="match status" value="1"/>
</dbReference>
<dbReference type="PRINTS" id="PR00081">
    <property type="entry name" value="GDHRDH"/>
</dbReference>
<dbReference type="PRINTS" id="PR00080">
    <property type="entry name" value="SDRFAMILY"/>
</dbReference>
<organism evidence="5 6">
    <name type="scientific">Punica granatum</name>
    <name type="common">Pomegranate</name>
    <dbReference type="NCBI Taxonomy" id="22663"/>
    <lineage>
        <taxon>Eukaryota</taxon>
        <taxon>Viridiplantae</taxon>
        <taxon>Streptophyta</taxon>
        <taxon>Embryophyta</taxon>
        <taxon>Tracheophyta</taxon>
        <taxon>Spermatophyta</taxon>
        <taxon>Magnoliopsida</taxon>
        <taxon>eudicotyledons</taxon>
        <taxon>Gunneridae</taxon>
        <taxon>Pentapetalae</taxon>
        <taxon>rosids</taxon>
        <taxon>malvids</taxon>
        <taxon>Myrtales</taxon>
        <taxon>Lythraceae</taxon>
        <taxon>Punica</taxon>
    </lineage>
</organism>
<dbReference type="GO" id="GO:0016616">
    <property type="term" value="F:oxidoreductase activity, acting on the CH-OH group of donors, NAD or NADP as acceptor"/>
    <property type="evidence" value="ECO:0007669"/>
    <property type="project" value="InterPro"/>
</dbReference>
<dbReference type="Proteomes" id="UP000197138">
    <property type="component" value="Unassembled WGS sequence"/>
</dbReference>
<evidence type="ECO:0000256" key="4">
    <source>
        <dbReference type="RuleBase" id="RU000363"/>
    </source>
</evidence>
<evidence type="ECO:0000256" key="3">
    <source>
        <dbReference type="ARBA" id="ARBA00023002"/>
    </source>
</evidence>
<comment type="similarity">
    <text evidence="1 4">Belongs to the short-chain dehydrogenases/reductases (SDR) family.</text>
</comment>
<gene>
    <name evidence="5" type="ORF">CDL15_Pgr018774</name>
</gene>
<reference evidence="6" key="1">
    <citation type="journal article" date="2017" name="Plant J.">
        <title>The pomegranate (Punica granatum L.) genome and the genomics of punicalagin biosynthesis.</title>
        <authorList>
            <person name="Qin G."/>
            <person name="Xu C."/>
            <person name="Ming R."/>
            <person name="Tang H."/>
            <person name="Guyot R."/>
            <person name="Kramer E.M."/>
            <person name="Hu Y."/>
            <person name="Yi X."/>
            <person name="Qi Y."/>
            <person name="Xu X."/>
            <person name="Gao Z."/>
            <person name="Pan H."/>
            <person name="Jian J."/>
            <person name="Tian Y."/>
            <person name="Yue Z."/>
            <person name="Xu Y."/>
        </authorList>
    </citation>
    <scope>NUCLEOTIDE SEQUENCE [LARGE SCALE GENOMIC DNA]</scope>
    <source>
        <strain evidence="6">cv. Dabenzi</strain>
    </source>
</reference>